<gene>
    <name evidence="2" type="ORF">SAMN04488242_1070</name>
</gene>
<sequence length="282" mass="29675">MPRADYRLDIPEPVVGVRLGPRTWLLIVLSSAFGLFALGWPLVLPAVDVAPEHAQDAPLVLAGMLPLILLLVVAQVTEGGLDSKALAMLGVLSAINAVIRPALGAGTAGVESVFFLLILAGRVFGPGFGFLLGYTSLFASALLTAGVGPWLPFQMMCAGWVGLAAGLLPRRVRGRAEVWMLVALGVVSAYAFGALMNLWFWPFVTGVDVPGVAAGSLDYVPGAPLPDNLRSFLWFTLVTSTGSWDTGRAITTAVAILVLGRPLLTVLRRASTMSRVRATTNA</sequence>
<feature type="transmembrane region" description="Helical" evidence="1">
    <location>
        <begin position="24"/>
        <end position="47"/>
    </location>
</feature>
<evidence type="ECO:0000313" key="3">
    <source>
        <dbReference type="Proteomes" id="UP000199475"/>
    </source>
</evidence>
<feature type="transmembrane region" description="Helical" evidence="1">
    <location>
        <begin position="180"/>
        <end position="201"/>
    </location>
</feature>
<dbReference type="Pfam" id="PF12822">
    <property type="entry name" value="ECF_trnsprt"/>
    <property type="match status" value="1"/>
</dbReference>
<organism evidence="2 3">
    <name type="scientific">Tessaracoccus oleiagri</name>
    <dbReference type="NCBI Taxonomy" id="686624"/>
    <lineage>
        <taxon>Bacteria</taxon>
        <taxon>Bacillati</taxon>
        <taxon>Actinomycetota</taxon>
        <taxon>Actinomycetes</taxon>
        <taxon>Propionibacteriales</taxon>
        <taxon>Propionibacteriaceae</taxon>
        <taxon>Tessaracoccus</taxon>
    </lineage>
</organism>
<keyword evidence="1" id="KW-0812">Transmembrane</keyword>
<dbReference type="InterPro" id="IPR017196">
    <property type="entry name" value="ECF_substrate-spec_UCP037395"/>
</dbReference>
<keyword evidence="1" id="KW-1133">Transmembrane helix</keyword>
<reference evidence="2 3" key="1">
    <citation type="submission" date="2016-10" db="EMBL/GenBank/DDBJ databases">
        <authorList>
            <person name="de Groot N.N."/>
        </authorList>
    </citation>
    <scope>NUCLEOTIDE SEQUENCE [LARGE SCALE GENOMIC DNA]</scope>
    <source>
        <strain evidence="2 3">CGMCC 1.9159</strain>
    </source>
</reference>
<feature type="transmembrane region" description="Helical" evidence="1">
    <location>
        <begin position="97"/>
        <end position="120"/>
    </location>
</feature>
<dbReference type="RefSeq" id="WP_245701532.1">
    <property type="nucleotide sequence ID" value="NZ_FNGP01000002.1"/>
</dbReference>
<feature type="transmembrane region" description="Helical" evidence="1">
    <location>
        <begin position="151"/>
        <end position="168"/>
    </location>
</feature>
<proteinExistence type="predicted"/>
<accession>A0A1G9J7S7</accession>
<dbReference type="Proteomes" id="UP000199475">
    <property type="component" value="Unassembled WGS sequence"/>
</dbReference>
<evidence type="ECO:0000256" key="1">
    <source>
        <dbReference type="SAM" id="Phobius"/>
    </source>
</evidence>
<dbReference type="STRING" id="686624.SAMN04488242_1070"/>
<dbReference type="PIRSF" id="PIRSF037395">
    <property type="entry name" value="UCP037395_ABCper"/>
    <property type="match status" value="1"/>
</dbReference>
<dbReference type="AlphaFoldDB" id="A0A1G9J7S7"/>
<dbReference type="GO" id="GO:0022857">
    <property type="term" value="F:transmembrane transporter activity"/>
    <property type="evidence" value="ECO:0007669"/>
    <property type="project" value="InterPro"/>
</dbReference>
<dbReference type="EMBL" id="FNGP01000002">
    <property type="protein sequence ID" value="SDL33204.1"/>
    <property type="molecule type" value="Genomic_DNA"/>
</dbReference>
<keyword evidence="3" id="KW-1185">Reference proteome</keyword>
<dbReference type="Gene3D" id="1.10.1760.20">
    <property type="match status" value="1"/>
</dbReference>
<feature type="transmembrane region" description="Helical" evidence="1">
    <location>
        <begin position="249"/>
        <end position="267"/>
    </location>
</feature>
<protein>
    <submittedName>
        <fullName evidence="2">Energy-coupling factor transport system substrate-specific component</fullName>
    </submittedName>
</protein>
<name>A0A1G9J7S7_9ACTN</name>
<evidence type="ECO:0000313" key="2">
    <source>
        <dbReference type="EMBL" id="SDL33204.1"/>
    </source>
</evidence>
<feature type="transmembrane region" description="Helical" evidence="1">
    <location>
        <begin position="59"/>
        <end position="77"/>
    </location>
</feature>
<keyword evidence="1" id="KW-0472">Membrane</keyword>
<dbReference type="InterPro" id="IPR024529">
    <property type="entry name" value="ECF_trnsprt_substrate-spec"/>
</dbReference>